<comment type="catalytic activity">
    <reaction evidence="7">
        <text>L-methionyl-[protein] + [thioredoxin]-disulfide + H2O = L-methionyl-(R)-S-oxide-[protein] + [thioredoxin]-dithiol</text>
        <dbReference type="Rhea" id="RHEA:24164"/>
        <dbReference type="Rhea" id="RHEA-COMP:10698"/>
        <dbReference type="Rhea" id="RHEA-COMP:10700"/>
        <dbReference type="Rhea" id="RHEA-COMP:12313"/>
        <dbReference type="Rhea" id="RHEA-COMP:12314"/>
        <dbReference type="ChEBI" id="CHEBI:15377"/>
        <dbReference type="ChEBI" id="CHEBI:16044"/>
        <dbReference type="ChEBI" id="CHEBI:29950"/>
        <dbReference type="ChEBI" id="CHEBI:45764"/>
        <dbReference type="ChEBI" id="CHEBI:50058"/>
        <dbReference type="EC" id="1.8.4.12"/>
    </reaction>
</comment>
<dbReference type="InterPro" id="IPR028427">
    <property type="entry name" value="Met_Sox_Rdtase_MsrB"/>
</dbReference>
<keyword evidence="10" id="KW-1185">Reference proteome</keyword>
<reference evidence="9 10" key="1">
    <citation type="submission" date="2016-11" db="EMBL/GenBank/DDBJ databases">
        <authorList>
            <person name="Jaros S."/>
            <person name="Januszkiewicz K."/>
            <person name="Wedrychowicz H."/>
        </authorList>
    </citation>
    <scope>NUCLEOTIDE SEQUENCE [LARGE SCALE GENOMIC DNA]</scope>
    <source>
        <strain evidence="9 10">ATCC 23634</strain>
    </source>
</reference>
<dbReference type="RefSeq" id="WP_072345942.1">
    <property type="nucleotide sequence ID" value="NZ_FPKU01000003.1"/>
</dbReference>
<dbReference type="STRING" id="665118.SAMN02983003_3589"/>
<dbReference type="AlphaFoldDB" id="A0A1K2I248"/>
<dbReference type="PANTHER" id="PTHR10173:SF57">
    <property type="entry name" value="PEPTIDE-METHIONINE (R)-S-OXIDE REDUCTASE"/>
    <property type="match status" value="1"/>
</dbReference>
<evidence type="ECO:0000313" key="9">
    <source>
        <dbReference type="EMBL" id="SFZ86409.1"/>
    </source>
</evidence>
<dbReference type="InterPro" id="IPR011057">
    <property type="entry name" value="Mss4-like_sf"/>
</dbReference>
<dbReference type="Gene3D" id="2.170.150.20">
    <property type="entry name" value="Peptide methionine sulfoxide reductase"/>
    <property type="match status" value="1"/>
</dbReference>
<evidence type="ECO:0000256" key="7">
    <source>
        <dbReference type="ARBA" id="ARBA00048488"/>
    </source>
</evidence>
<dbReference type="PROSITE" id="PS51790">
    <property type="entry name" value="MSRB"/>
    <property type="match status" value="1"/>
</dbReference>
<comment type="similarity">
    <text evidence="2">Belongs to the MsrB Met sulfoxide reductase family.</text>
</comment>
<sequence>MNRRDVLFGGAGLVALGLAAYALRGGLLPGVAHAAVEKGPFPFTRTDEEWRAQLSELEFDVLRQEGTERPFTSPLNEEKRAGIFHCRGCGQALFDSATKYDSRTGWPSFYQPLPGAIGEAEDRAYGMVRTEVHCSNCGGHQGHVFPDGPPPTGLRYCINGVSLTFKPATA</sequence>
<accession>A0A1K2I248</accession>
<dbReference type="FunFam" id="2.170.150.20:FF:000001">
    <property type="entry name" value="Peptide methionine sulfoxide reductase MsrB"/>
    <property type="match status" value="1"/>
</dbReference>
<evidence type="ECO:0000313" key="10">
    <source>
        <dbReference type="Proteomes" id="UP000183447"/>
    </source>
</evidence>
<evidence type="ECO:0000256" key="5">
    <source>
        <dbReference type="ARBA" id="ARBA00022833"/>
    </source>
</evidence>
<gene>
    <name evidence="9" type="ORF">SAMN02983003_3589</name>
</gene>
<dbReference type="InterPro" id="IPR002579">
    <property type="entry name" value="Met_Sox_Rdtase_MsrB_dom"/>
</dbReference>
<dbReference type="EMBL" id="FPKU01000003">
    <property type="protein sequence ID" value="SFZ86409.1"/>
    <property type="molecule type" value="Genomic_DNA"/>
</dbReference>
<dbReference type="GO" id="GO:0006979">
    <property type="term" value="P:response to oxidative stress"/>
    <property type="evidence" value="ECO:0007669"/>
    <property type="project" value="InterPro"/>
</dbReference>
<dbReference type="InterPro" id="IPR006311">
    <property type="entry name" value="TAT_signal"/>
</dbReference>
<name>A0A1K2I248_9HYPH</name>
<organism evidence="9 10">
    <name type="scientific">Devosia enhydra</name>
    <dbReference type="NCBI Taxonomy" id="665118"/>
    <lineage>
        <taxon>Bacteria</taxon>
        <taxon>Pseudomonadati</taxon>
        <taxon>Pseudomonadota</taxon>
        <taxon>Alphaproteobacteria</taxon>
        <taxon>Hyphomicrobiales</taxon>
        <taxon>Devosiaceae</taxon>
        <taxon>Devosia</taxon>
    </lineage>
</organism>
<evidence type="ECO:0000256" key="3">
    <source>
        <dbReference type="ARBA" id="ARBA00012499"/>
    </source>
</evidence>
<evidence type="ECO:0000256" key="1">
    <source>
        <dbReference type="ARBA" id="ARBA00001947"/>
    </source>
</evidence>
<dbReference type="PANTHER" id="PTHR10173">
    <property type="entry name" value="METHIONINE SULFOXIDE REDUCTASE"/>
    <property type="match status" value="1"/>
</dbReference>
<evidence type="ECO:0000256" key="6">
    <source>
        <dbReference type="ARBA" id="ARBA00023002"/>
    </source>
</evidence>
<dbReference type="GO" id="GO:0030091">
    <property type="term" value="P:protein repair"/>
    <property type="evidence" value="ECO:0007669"/>
    <property type="project" value="InterPro"/>
</dbReference>
<dbReference type="GO" id="GO:0005737">
    <property type="term" value="C:cytoplasm"/>
    <property type="evidence" value="ECO:0007669"/>
    <property type="project" value="TreeGrafter"/>
</dbReference>
<dbReference type="NCBIfam" id="TIGR00357">
    <property type="entry name" value="peptide-methionine (R)-S-oxide reductase MsrB"/>
    <property type="match status" value="1"/>
</dbReference>
<dbReference type="Proteomes" id="UP000183447">
    <property type="component" value="Unassembled WGS sequence"/>
</dbReference>
<dbReference type="SUPFAM" id="SSF51316">
    <property type="entry name" value="Mss4-like"/>
    <property type="match status" value="1"/>
</dbReference>
<feature type="domain" description="MsrB" evidence="8">
    <location>
        <begin position="47"/>
        <end position="168"/>
    </location>
</feature>
<dbReference type="Pfam" id="PF01641">
    <property type="entry name" value="SelR"/>
    <property type="match status" value="1"/>
</dbReference>
<dbReference type="GO" id="GO:0033743">
    <property type="term" value="F:peptide-methionine (R)-S-oxide reductase activity"/>
    <property type="evidence" value="ECO:0007669"/>
    <property type="project" value="UniProtKB-EC"/>
</dbReference>
<keyword evidence="4" id="KW-0479">Metal-binding</keyword>
<evidence type="ECO:0000256" key="4">
    <source>
        <dbReference type="ARBA" id="ARBA00022723"/>
    </source>
</evidence>
<dbReference type="OrthoDB" id="9785497at2"/>
<dbReference type="PROSITE" id="PS51318">
    <property type="entry name" value="TAT"/>
    <property type="match status" value="1"/>
</dbReference>
<comment type="cofactor">
    <cofactor evidence="1">
        <name>Zn(2+)</name>
        <dbReference type="ChEBI" id="CHEBI:29105"/>
    </cofactor>
</comment>
<proteinExistence type="inferred from homology"/>
<evidence type="ECO:0000256" key="2">
    <source>
        <dbReference type="ARBA" id="ARBA00007174"/>
    </source>
</evidence>
<dbReference type="GO" id="GO:0046872">
    <property type="term" value="F:metal ion binding"/>
    <property type="evidence" value="ECO:0007669"/>
    <property type="project" value="UniProtKB-KW"/>
</dbReference>
<evidence type="ECO:0000259" key="8">
    <source>
        <dbReference type="PROSITE" id="PS51790"/>
    </source>
</evidence>
<protein>
    <recommendedName>
        <fullName evidence="3">peptide-methionine (R)-S-oxide reductase</fullName>
        <ecNumber evidence="3">1.8.4.12</ecNumber>
    </recommendedName>
</protein>
<keyword evidence="5" id="KW-0862">Zinc</keyword>
<keyword evidence="6" id="KW-0560">Oxidoreductase</keyword>
<dbReference type="EC" id="1.8.4.12" evidence="3"/>